<dbReference type="PANTHER" id="PTHR21600">
    <property type="entry name" value="MITOCHONDRIAL RNA PSEUDOURIDINE SYNTHASE"/>
    <property type="match status" value="1"/>
</dbReference>
<keyword evidence="2 5" id="KW-0413">Isomerase</keyword>
<feature type="active site" evidence="3">
    <location>
        <position position="140"/>
    </location>
</feature>
<dbReference type="InterPro" id="IPR006224">
    <property type="entry name" value="PsdUridine_synth_RluA-like_CS"/>
</dbReference>
<dbReference type="Gene3D" id="3.30.2350.10">
    <property type="entry name" value="Pseudouridine synthase"/>
    <property type="match status" value="1"/>
</dbReference>
<feature type="domain" description="Pseudouridine synthase RsuA/RluA-like" evidence="6">
    <location>
        <begin position="94"/>
        <end position="233"/>
    </location>
</feature>
<comment type="similarity">
    <text evidence="1 5">Belongs to the pseudouridine synthase RluA family.</text>
</comment>
<dbReference type="InterPro" id="IPR020103">
    <property type="entry name" value="PsdUridine_synth_cat_dom_sf"/>
</dbReference>
<gene>
    <name evidence="7" type="ORF">EV194_101732</name>
</gene>
<keyword evidence="4" id="KW-0694">RNA-binding</keyword>
<reference evidence="7 8" key="1">
    <citation type="submission" date="2019-03" db="EMBL/GenBank/DDBJ databases">
        <title>Genomic Encyclopedia of Type Strains, Phase IV (KMG-IV): sequencing the most valuable type-strain genomes for metagenomic binning, comparative biology and taxonomic classification.</title>
        <authorList>
            <person name="Goeker M."/>
        </authorList>
    </citation>
    <scope>NUCLEOTIDE SEQUENCE [LARGE SCALE GENOMIC DNA]</scope>
    <source>
        <strain evidence="7 8">DSM 24179</strain>
    </source>
</reference>
<dbReference type="CDD" id="cd02869">
    <property type="entry name" value="PseudoU_synth_RluA_like"/>
    <property type="match status" value="1"/>
</dbReference>
<dbReference type="NCBIfam" id="TIGR00005">
    <property type="entry name" value="rluA_subfam"/>
    <property type="match status" value="1"/>
</dbReference>
<proteinExistence type="inferred from homology"/>
<evidence type="ECO:0000256" key="2">
    <source>
        <dbReference type="ARBA" id="ARBA00023235"/>
    </source>
</evidence>
<dbReference type="InterPro" id="IPR006145">
    <property type="entry name" value="PsdUridine_synth_RsuA/RluA"/>
</dbReference>
<evidence type="ECO:0000256" key="5">
    <source>
        <dbReference type="RuleBase" id="RU362028"/>
    </source>
</evidence>
<keyword evidence="8" id="KW-1185">Reference proteome</keyword>
<sequence length="299" mass="33567">MHGKTDHTSHTHVVPDGTTCMRISDYLSGVFPGLNTKSSVKKSLKRGEISHNNQIATTADFINPGDEIVYLKPISEPRKIFNLHLDVIFEDDEVAVINKPAGIVVSGNQFRTIENALPGSLKASPSEDALMTPQPVHRLDSLTSGLLIVAKTAKAHLHLSRQFQNKTIKKRYNAVVIGKPNDEGIITSPIENREAVTRFRTIKTWRSIKNKYLSLLEVTPETGRTHQIRIHLKELGYPILGDTLYGTEGLILKHRGLFLCAVALEFIHPKTAEPIKVKIDPPTKFSRFPENEEKRYNRQ</sequence>
<dbReference type="AlphaFoldDB" id="A0A4R2GPV1"/>
<comment type="caution">
    <text evidence="7">The sequence shown here is derived from an EMBL/GenBank/DDBJ whole genome shotgun (WGS) entry which is preliminary data.</text>
</comment>
<name>A0A4R2GPV1_9BACT</name>
<dbReference type="Proteomes" id="UP000295221">
    <property type="component" value="Unassembled WGS sequence"/>
</dbReference>
<dbReference type="GO" id="GO:0000455">
    <property type="term" value="P:enzyme-directed rRNA pseudouridine synthesis"/>
    <property type="evidence" value="ECO:0007669"/>
    <property type="project" value="TreeGrafter"/>
</dbReference>
<dbReference type="Pfam" id="PF00849">
    <property type="entry name" value="PseudoU_synth_2"/>
    <property type="match status" value="1"/>
</dbReference>
<dbReference type="SUPFAM" id="SSF55120">
    <property type="entry name" value="Pseudouridine synthase"/>
    <property type="match status" value="1"/>
</dbReference>
<dbReference type="PANTHER" id="PTHR21600:SF44">
    <property type="entry name" value="RIBOSOMAL LARGE SUBUNIT PSEUDOURIDINE SYNTHASE D"/>
    <property type="match status" value="1"/>
</dbReference>
<evidence type="ECO:0000256" key="1">
    <source>
        <dbReference type="ARBA" id="ARBA00010876"/>
    </source>
</evidence>
<evidence type="ECO:0000313" key="8">
    <source>
        <dbReference type="Proteomes" id="UP000295221"/>
    </source>
</evidence>
<comment type="catalytic activity">
    <reaction evidence="5">
        <text>a uridine in RNA = a pseudouridine in RNA</text>
        <dbReference type="Rhea" id="RHEA:48348"/>
        <dbReference type="Rhea" id="RHEA-COMP:12068"/>
        <dbReference type="Rhea" id="RHEA-COMP:12069"/>
        <dbReference type="ChEBI" id="CHEBI:65314"/>
        <dbReference type="ChEBI" id="CHEBI:65315"/>
    </reaction>
</comment>
<dbReference type="EMBL" id="SLWK01000001">
    <property type="protein sequence ID" value="TCO11098.1"/>
    <property type="molecule type" value="Genomic_DNA"/>
</dbReference>
<dbReference type="InterPro" id="IPR006225">
    <property type="entry name" value="PsdUridine_synth_RluC/D"/>
</dbReference>
<evidence type="ECO:0000256" key="3">
    <source>
        <dbReference type="PIRSR" id="PIRSR606225-1"/>
    </source>
</evidence>
<protein>
    <recommendedName>
        <fullName evidence="5">Pseudouridine synthase</fullName>
        <ecNumber evidence="5">5.4.99.-</ecNumber>
    </recommendedName>
</protein>
<dbReference type="GO" id="GO:0009982">
    <property type="term" value="F:pseudouridine synthase activity"/>
    <property type="evidence" value="ECO:0007669"/>
    <property type="project" value="InterPro"/>
</dbReference>
<dbReference type="GO" id="GO:0003723">
    <property type="term" value="F:RNA binding"/>
    <property type="evidence" value="ECO:0007669"/>
    <property type="project" value="UniProtKB-KW"/>
</dbReference>
<dbReference type="PROSITE" id="PS01129">
    <property type="entry name" value="PSI_RLU"/>
    <property type="match status" value="1"/>
</dbReference>
<comment type="function">
    <text evidence="5">Responsible for synthesis of pseudouridine from uracil.</text>
</comment>
<organism evidence="7 8">
    <name type="scientific">Natronoflexus pectinivorans</name>
    <dbReference type="NCBI Taxonomy" id="682526"/>
    <lineage>
        <taxon>Bacteria</taxon>
        <taxon>Pseudomonadati</taxon>
        <taxon>Bacteroidota</taxon>
        <taxon>Bacteroidia</taxon>
        <taxon>Marinilabiliales</taxon>
        <taxon>Marinilabiliaceae</taxon>
        <taxon>Natronoflexus</taxon>
    </lineage>
</organism>
<evidence type="ECO:0000259" key="6">
    <source>
        <dbReference type="Pfam" id="PF00849"/>
    </source>
</evidence>
<evidence type="ECO:0000256" key="4">
    <source>
        <dbReference type="PROSITE-ProRule" id="PRU00182"/>
    </source>
</evidence>
<accession>A0A4R2GPV1</accession>
<dbReference type="PROSITE" id="PS50889">
    <property type="entry name" value="S4"/>
    <property type="match status" value="1"/>
</dbReference>
<dbReference type="InterPro" id="IPR050188">
    <property type="entry name" value="RluA_PseudoU_synthase"/>
</dbReference>
<evidence type="ECO:0000313" key="7">
    <source>
        <dbReference type="EMBL" id="TCO11098.1"/>
    </source>
</evidence>
<dbReference type="GO" id="GO:0140098">
    <property type="term" value="F:catalytic activity, acting on RNA"/>
    <property type="evidence" value="ECO:0007669"/>
    <property type="project" value="UniProtKB-ARBA"/>
</dbReference>
<dbReference type="EC" id="5.4.99.-" evidence="5"/>